<comment type="subcellular location">
    <subcellularLocation>
        <location evidence="1">Endoplasmic reticulum membrane</location>
        <topology evidence="1">Multi-pass membrane protein</topology>
    </subcellularLocation>
</comment>
<sequence length="292" mass="32080">MTPAIVAAIEACRKISSSLLSSEAHGNDPSLKDPRVGNPISHGQIIAISRCLRKHRNSPGALHMTAAEPPSYHLDDLLRGSKVYIEPSKPKAEPSSEYTALMARLRREEEARAYERLINPPQPVESFSRRFPTAPARLFPASTQADVDQDDEITYADVNRQMALIVNILVSIVACSVAIWLAASHWSTPKRLGLSMGGSGMIGVAEVVVYTGYLRRLKEARDKGKKEVEVKEVIKTWVIGGHEKDPTSQAPKAIKPKDQQGEQRYLSPYGYFAVLAGTFASCIIGAIIQMFK</sequence>
<evidence type="ECO:0000256" key="4">
    <source>
        <dbReference type="ARBA" id="ARBA00022989"/>
    </source>
</evidence>
<dbReference type="GO" id="GO:0005789">
    <property type="term" value="C:endoplasmic reticulum membrane"/>
    <property type="evidence" value="ECO:0007669"/>
    <property type="project" value="UniProtKB-SubCell"/>
</dbReference>
<dbReference type="AlphaFoldDB" id="A0A1W5D1T5"/>
<feature type="transmembrane region" description="Helical" evidence="6">
    <location>
        <begin position="164"/>
        <end position="186"/>
    </location>
</feature>
<evidence type="ECO:0000313" key="8">
    <source>
        <dbReference type="Proteomes" id="UP000192927"/>
    </source>
</evidence>
<accession>A0A1W5D1T5</accession>
<keyword evidence="8" id="KW-1185">Reference proteome</keyword>
<dbReference type="PROSITE" id="PS00018">
    <property type="entry name" value="EF_HAND_1"/>
    <property type="match status" value="1"/>
</dbReference>
<evidence type="ECO:0000313" key="7">
    <source>
        <dbReference type="EMBL" id="SLM37108.1"/>
    </source>
</evidence>
<dbReference type="PANTHER" id="PTHR31394:SF1">
    <property type="entry name" value="TRANSMEMBRANE PROTEIN 199"/>
    <property type="match status" value="1"/>
</dbReference>
<evidence type="ECO:0000256" key="5">
    <source>
        <dbReference type="ARBA" id="ARBA00023136"/>
    </source>
</evidence>
<feature type="transmembrane region" description="Helical" evidence="6">
    <location>
        <begin position="269"/>
        <end position="291"/>
    </location>
</feature>
<proteinExistence type="predicted"/>
<evidence type="ECO:0000256" key="1">
    <source>
        <dbReference type="ARBA" id="ARBA00004477"/>
    </source>
</evidence>
<dbReference type="EMBL" id="FWEW01001418">
    <property type="protein sequence ID" value="SLM37108.1"/>
    <property type="molecule type" value="Genomic_DNA"/>
</dbReference>
<evidence type="ECO:0000256" key="3">
    <source>
        <dbReference type="ARBA" id="ARBA00022824"/>
    </source>
</evidence>
<protein>
    <submittedName>
        <fullName evidence="7">ATPase, vacuolar ER assembly factor, Vma12</fullName>
    </submittedName>
</protein>
<keyword evidence="2 6" id="KW-0812">Transmembrane</keyword>
<organism evidence="7 8">
    <name type="scientific">Lasallia pustulata</name>
    <dbReference type="NCBI Taxonomy" id="136370"/>
    <lineage>
        <taxon>Eukaryota</taxon>
        <taxon>Fungi</taxon>
        <taxon>Dikarya</taxon>
        <taxon>Ascomycota</taxon>
        <taxon>Pezizomycotina</taxon>
        <taxon>Lecanoromycetes</taxon>
        <taxon>OSLEUM clade</taxon>
        <taxon>Umbilicariomycetidae</taxon>
        <taxon>Umbilicariales</taxon>
        <taxon>Umbilicariaceae</taxon>
        <taxon>Lasallia</taxon>
    </lineage>
</organism>
<dbReference type="Proteomes" id="UP000192927">
    <property type="component" value="Unassembled WGS sequence"/>
</dbReference>
<evidence type="ECO:0000256" key="2">
    <source>
        <dbReference type="ARBA" id="ARBA00022692"/>
    </source>
</evidence>
<dbReference type="InterPro" id="IPR021013">
    <property type="entry name" value="ATPase_Vma12"/>
</dbReference>
<name>A0A1W5D1T5_9LECA</name>
<dbReference type="InterPro" id="IPR018247">
    <property type="entry name" value="EF_Hand_1_Ca_BS"/>
</dbReference>
<reference evidence="8" key="1">
    <citation type="submission" date="2017-03" db="EMBL/GenBank/DDBJ databases">
        <authorList>
            <person name="Sharma R."/>
            <person name="Thines M."/>
        </authorList>
    </citation>
    <scope>NUCLEOTIDE SEQUENCE [LARGE SCALE GENOMIC DNA]</scope>
</reference>
<keyword evidence="5 6" id="KW-0472">Membrane</keyword>
<dbReference type="Pfam" id="PF11712">
    <property type="entry name" value="Vma12"/>
    <property type="match status" value="1"/>
</dbReference>
<dbReference type="PANTHER" id="PTHR31394">
    <property type="entry name" value="TRANSMEMBRANE PROTEIN 199"/>
    <property type="match status" value="1"/>
</dbReference>
<feature type="transmembrane region" description="Helical" evidence="6">
    <location>
        <begin position="192"/>
        <end position="213"/>
    </location>
</feature>
<dbReference type="GO" id="GO:0070072">
    <property type="term" value="P:vacuolar proton-transporting V-type ATPase complex assembly"/>
    <property type="evidence" value="ECO:0007669"/>
    <property type="project" value="InterPro"/>
</dbReference>
<keyword evidence="4 6" id="KW-1133">Transmembrane helix</keyword>
<keyword evidence="3" id="KW-0256">Endoplasmic reticulum</keyword>
<evidence type="ECO:0000256" key="6">
    <source>
        <dbReference type="SAM" id="Phobius"/>
    </source>
</evidence>